<feature type="transmembrane region" description="Helical" evidence="6">
    <location>
        <begin position="207"/>
        <end position="227"/>
    </location>
</feature>
<dbReference type="InterPro" id="IPR037185">
    <property type="entry name" value="EmrE-like"/>
</dbReference>
<gene>
    <name evidence="8" type="ORF">GPA25_05690</name>
</gene>
<feature type="transmembrane region" description="Helical" evidence="6">
    <location>
        <begin position="93"/>
        <end position="114"/>
    </location>
</feature>
<evidence type="ECO:0000256" key="5">
    <source>
        <dbReference type="ARBA" id="ARBA00023136"/>
    </source>
</evidence>
<evidence type="ECO:0000259" key="7">
    <source>
        <dbReference type="Pfam" id="PF00892"/>
    </source>
</evidence>
<keyword evidence="4 6" id="KW-1133">Transmembrane helix</keyword>
<dbReference type="InterPro" id="IPR000620">
    <property type="entry name" value="EamA_dom"/>
</dbReference>
<evidence type="ECO:0000313" key="8">
    <source>
        <dbReference type="EMBL" id="NMG74247.1"/>
    </source>
</evidence>
<dbReference type="SUPFAM" id="SSF103481">
    <property type="entry name" value="Multidrug resistance efflux transporter EmrE"/>
    <property type="match status" value="2"/>
</dbReference>
<protein>
    <submittedName>
        <fullName evidence="8">EamA family transporter</fullName>
    </submittedName>
</protein>
<accession>A0ABX1Q9R9</accession>
<comment type="similarity">
    <text evidence="2">Belongs to the EamA transporter family.</text>
</comment>
<keyword evidence="5 6" id="KW-0472">Membrane</keyword>
<dbReference type="PANTHER" id="PTHR32322">
    <property type="entry name" value="INNER MEMBRANE TRANSPORTER"/>
    <property type="match status" value="1"/>
</dbReference>
<feature type="transmembrane region" description="Helical" evidence="6">
    <location>
        <begin position="121"/>
        <end position="139"/>
    </location>
</feature>
<dbReference type="Pfam" id="PF00892">
    <property type="entry name" value="EamA"/>
    <property type="match status" value="2"/>
</dbReference>
<keyword evidence="9" id="KW-1185">Reference proteome</keyword>
<evidence type="ECO:0000256" key="2">
    <source>
        <dbReference type="ARBA" id="ARBA00007362"/>
    </source>
</evidence>
<keyword evidence="3 6" id="KW-0812">Transmembrane</keyword>
<feature type="transmembrane region" description="Helical" evidence="6">
    <location>
        <begin position="175"/>
        <end position="195"/>
    </location>
</feature>
<evidence type="ECO:0000256" key="3">
    <source>
        <dbReference type="ARBA" id="ARBA00022692"/>
    </source>
</evidence>
<evidence type="ECO:0000256" key="4">
    <source>
        <dbReference type="ARBA" id="ARBA00022989"/>
    </source>
</evidence>
<proteinExistence type="inferred from homology"/>
<organism evidence="8 9">
    <name type="scientific">Aromatoleum diolicum</name>
    <dbReference type="NCBI Taxonomy" id="75796"/>
    <lineage>
        <taxon>Bacteria</taxon>
        <taxon>Pseudomonadati</taxon>
        <taxon>Pseudomonadota</taxon>
        <taxon>Betaproteobacteria</taxon>
        <taxon>Rhodocyclales</taxon>
        <taxon>Rhodocyclaceae</taxon>
        <taxon>Aromatoleum</taxon>
    </lineage>
</organism>
<name>A0ABX1Q9R9_9RHOO</name>
<reference evidence="8 9" key="1">
    <citation type="submission" date="2019-12" db="EMBL/GenBank/DDBJ databases">
        <title>Comparative genomics gives insights into the taxonomy of the Azoarcus-Aromatoleum group and reveals separate origins of nif in the plant-associated Azoarcus and non-plant-associated Aromatoleum sub-groups.</title>
        <authorList>
            <person name="Lafos M."/>
            <person name="Maluk M."/>
            <person name="Batista M."/>
            <person name="Junghare M."/>
            <person name="Carmona M."/>
            <person name="Faoro H."/>
            <person name="Cruz L.M."/>
            <person name="Battistoni F."/>
            <person name="De Souza E."/>
            <person name="Pedrosa F."/>
            <person name="Chen W.-M."/>
            <person name="Poole P.S."/>
            <person name="Dixon R.A."/>
            <person name="James E.K."/>
        </authorList>
    </citation>
    <scope>NUCLEOTIDE SEQUENCE [LARGE SCALE GENOMIC DNA]</scope>
    <source>
        <strain evidence="8 9">22Lin</strain>
    </source>
</reference>
<feature type="transmembrane region" description="Helical" evidence="6">
    <location>
        <begin position="145"/>
        <end position="163"/>
    </location>
</feature>
<sequence length="291" mass="29469">MPLSGFFLIISSAAGFGSIALFAHLAHADGVSTTTLIFLRFALGAAMLGAWIFINRIPLPRGRALAGYSLIGGGLYAAAAAAYFAALQHASSGLVSLLLYTNPICVAVISAIAGFDRLGRIEIGALLLAAVGLTLTLAGDHSGQPIGIALGLLGGVVYALYIVTGSRLPAQTSPLAGAFVVLASGALVHGSIAAVTGFDWPDTSRGWLAAIGIGIFGSAFAIGAFLAGLRQIGPTRASVLSTVEPLVTVTLGAVFLGERWQAQQLFGGLVILLAATLIATASGRRATQEIA</sequence>
<feature type="transmembrane region" description="Helical" evidence="6">
    <location>
        <begin position="66"/>
        <end position="87"/>
    </location>
</feature>
<dbReference type="Proteomes" id="UP000648984">
    <property type="component" value="Unassembled WGS sequence"/>
</dbReference>
<feature type="transmembrane region" description="Helical" evidence="6">
    <location>
        <begin position="239"/>
        <end position="256"/>
    </location>
</feature>
<feature type="domain" description="EamA" evidence="7">
    <location>
        <begin position="4"/>
        <end position="137"/>
    </location>
</feature>
<dbReference type="EMBL" id="WTVQ01000006">
    <property type="protein sequence ID" value="NMG74247.1"/>
    <property type="molecule type" value="Genomic_DNA"/>
</dbReference>
<dbReference type="PANTHER" id="PTHR32322:SF2">
    <property type="entry name" value="EAMA DOMAIN-CONTAINING PROTEIN"/>
    <property type="match status" value="1"/>
</dbReference>
<feature type="transmembrane region" description="Helical" evidence="6">
    <location>
        <begin position="38"/>
        <end position="54"/>
    </location>
</feature>
<feature type="domain" description="EamA" evidence="7">
    <location>
        <begin position="146"/>
        <end position="279"/>
    </location>
</feature>
<comment type="subcellular location">
    <subcellularLocation>
        <location evidence="1">Membrane</location>
        <topology evidence="1">Multi-pass membrane protein</topology>
    </subcellularLocation>
</comment>
<dbReference type="RefSeq" id="WP_169259389.1">
    <property type="nucleotide sequence ID" value="NZ_WTVQ01000006.1"/>
</dbReference>
<evidence type="ECO:0000256" key="1">
    <source>
        <dbReference type="ARBA" id="ARBA00004141"/>
    </source>
</evidence>
<feature type="transmembrane region" description="Helical" evidence="6">
    <location>
        <begin position="262"/>
        <end position="281"/>
    </location>
</feature>
<comment type="caution">
    <text evidence="8">The sequence shown here is derived from an EMBL/GenBank/DDBJ whole genome shotgun (WGS) entry which is preliminary data.</text>
</comment>
<dbReference type="InterPro" id="IPR050638">
    <property type="entry name" value="AA-Vitamin_Transporters"/>
</dbReference>
<evidence type="ECO:0000256" key="6">
    <source>
        <dbReference type="SAM" id="Phobius"/>
    </source>
</evidence>
<evidence type="ECO:0000313" key="9">
    <source>
        <dbReference type="Proteomes" id="UP000648984"/>
    </source>
</evidence>